<reference evidence="2" key="3">
    <citation type="submission" date="2010-09" db="EMBL/GenBank/DDBJ databases">
        <title>Annotation of Gaeumannomyces graminis var. tritici R3-111a-1.</title>
        <authorList>
            <consortium name="The Broad Institute Genome Sequencing Platform"/>
            <person name="Ma L.-J."/>
            <person name="Dead R."/>
            <person name="Young S.K."/>
            <person name="Zeng Q."/>
            <person name="Gargeya S."/>
            <person name="Fitzgerald M."/>
            <person name="Haas B."/>
            <person name="Abouelleil A."/>
            <person name="Alvarado L."/>
            <person name="Arachchi H.M."/>
            <person name="Berlin A."/>
            <person name="Brown A."/>
            <person name="Chapman S.B."/>
            <person name="Chen Z."/>
            <person name="Dunbar C."/>
            <person name="Freedman E."/>
            <person name="Gearin G."/>
            <person name="Gellesch M."/>
            <person name="Goldberg J."/>
            <person name="Griggs A."/>
            <person name="Gujja S."/>
            <person name="Heiman D."/>
            <person name="Howarth C."/>
            <person name="Larson L."/>
            <person name="Lui A."/>
            <person name="MacDonald P.J.P."/>
            <person name="Mehta T."/>
            <person name="Montmayeur A."/>
            <person name="Murphy C."/>
            <person name="Neiman D."/>
            <person name="Pearson M."/>
            <person name="Priest M."/>
            <person name="Roberts A."/>
            <person name="Saif S."/>
            <person name="Shea T."/>
            <person name="Shenoy N."/>
            <person name="Sisk P."/>
            <person name="Stolte C."/>
            <person name="Sykes S."/>
            <person name="Yandava C."/>
            <person name="Wortman J."/>
            <person name="Nusbaum C."/>
            <person name="Birren B."/>
        </authorList>
    </citation>
    <scope>NUCLEOTIDE SEQUENCE</scope>
    <source>
        <strain evidence="2">R3-111a-1</strain>
    </source>
</reference>
<dbReference type="HOGENOM" id="CLU_595868_0_0_1"/>
<organism evidence="2">
    <name type="scientific">Gaeumannomyces tritici (strain R3-111a-1)</name>
    <name type="common">Wheat and barley take-all root rot fungus</name>
    <name type="synonym">Gaeumannomyces graminis var. tritici</name>
    <dbReference type="NCBI Taxonomy" id="644352"/>
    <lineage>
        <taxon>Eukaryota</taxon>
        <taxon>Fungi</taxon>
        <taxon>Dikarya</taxon>
        <taxon>Ascomycota</taxon>
        <taxon>Pezizomycotina</taxon>
        <taxon>Sordariomycetes</taxon>
        <taxon>Sordariomycetidae</taxon>
        <taxon>Magnaporthales</taxon>
        <taxon>Magnaporthaceae</taxon>
        <taxon>Gaeumannomyces</taxon>
    </lineage>
</organism>
<feature type="compositionally biased region" description="Low complexity" evidence="1">
    <location>
        <begin position="80"/>
        <end position="101"/>
    </location>
</feature>
<feature type="compositionally biased region" description="Low complexity" evidence="1">
    <location>
        <begin position="21"/>
        <end position="32"/>
    </location>
</feature>
<dbReference type="EnsemblFungi" id="EJT72015">
    <property type="protein sequence ID" value="EJT72015"/>
    <property type="gene ID" value="GGTG_11263"/>
</dbReference>
<feature type="compositionally biased region" description="Basic and acidic residues" evidence="1">
    <location>
        <begin position="108"/>
        <end position="132"/>
    </location>
</feature>
<feature type="compositionally biased region" description="Acidic residues" evidence="1">
    <location>
        <begin position="383"/>
        <end position="421"/>
    </location>
</feature>
<sequence length="459" mass="50345">MVSPNKSFPPVNRTSKARGRATTAEASSTEATMNGKLPAELPKSQQKAGGRKKLSGPNARDELMLVTAEPVAGPSGTRGSSATAQPAATSAASAASSTTVANKRRKDKAPERVYTHIPPTEEEKSRNGRQEGRSLISWKQPRIYEMLILDIVYETFRHGIDLPWGQIAHRLHPGSTPGAIHQALGRLRNQLIVEGHLVPPQIPKPGQQLGHNPEVRGQIRANEHGDPFKVRNVLYTENIPHRKFNLPDAVDFVNSNRINAPRITTVDWDYATGAPLATGTEGPSKKRRAAAAVAGPPAPPKRVKTEKQASADPCDLSGDEDYRPGARKATTPRRAASKKATEVISQTMEDSDGEADDQDAEGESVDLSEDDYAAYQGQGQQVDEQDNERDDEQDDEDDATSEETDTEDEHYDEELLQEEYDQQLRDYEESDENDDQSINQFDPVFSTPFGNGLSQGDQY</sequence>
<evidence type="ECO:0000313" key="4">
    <source>
        <dbReference type="Proteomes" id="UP000006039"/>
    </source>
</evidence>
<accession>J3PCP5</accession>
<gene>
    <name evidence="3" type="primary">20351721</name>
    <name evidence="2" type="ORF">GGTG_11263</name>
</gene>
<protein>
    <submittedName>
        <fullName evidence="2 3">Uncharacterized protein</fullName>
    </submittedName>
</protein>
<name>J3PCP5_GAET3</name>
<evidence type="ECO:0000313" key="2">
    <source>
        <dbReference type="EMBL" id="EJT72015.1"/>
    </source>
</evidence>
<dbReference type="EMBL" id="GL385400">
    <property type="protein sequence ID" value="EJT72015.1"/>
    <property type="molecule type" value="Genomic_DNA"/>
</dbReference>
<feature type="compositionally biased region" description="Polar residues" evidence="1">
    <location>
        <begin position="448"/>
        <end position="459"/>
    </location>
</feature>
<reference evidence="4" key="1">
    <citation type="submission" date="2010-07" db="EMBL/GenBank/DDBJ databases">
        <title>The genome sequence of Gaeumannomyces graminis var. tritici strain R3-111a-1.</title>
        <authorList>
            <consortium name="The Broad Institute Genome Sequencing Platform"/>
            <person name="Ma L.-J."/>
            <person name="Dead R."/>
            <person name="Young S."/>
            <person name="Zeng Q."/>
            <person name="Koehrsen M."/>
            <person name="Alvarado L."/>
            <person name="Berlin A."/>
            <person name="Chapman S.B."/>
            <person name="Chen Z."/>
            <person name="Freedman E."/>
            <person name="Gellesch M."/>
            <person name="Goldberg J."/>
            <person name="Griggs A."/>
            <person name="Gujja S."/>
            <person name="Heilman E.R."/>
            <person name="Heiman D."/>
            <person name="Hepburn T."/>
            <person name="Howarth C."/>
            <person name="Jen D."/>
            <person name="Larson L."/>
            <person name="Mehta T."/>
            <person name="Neiman D."/>
            <person name="Pearson M."/>
            <person name="Roberts A."/>
            <person name="Saif S."/>
            <person name="Shea T."/>
            <person name="Shenoy N."/>
            <person name="Sisk P."/>
            <person name="Stolte C."/>
            <person name="Sykes S."/>
            <person name="Walk T."/>
            <person name="White J."/>
            <person name="Yandava C."/>
            <person name="Haas B."/>
            <person name="Nusbaum C."/>
            <person name="Birren B."/>
        </authorList>
    </citation>
    <scope>NUCLEOTIDE SEQUENCE [LARGE SCALE GENOMIC DNA]</scope>
    <source>
        <strain evidence="4">R3-111a-1</strain>
    </source>
</reference>
<reference evidence="3" key="5">
    <citation type="submission" date="2018-04" db="UniProtKB">
        <authorList>
            <consortium name="EnsemblFungi"/>
        </authorList>
    </citation>
    <scope>IDENTIFICATION</scope>
    <source>
        <strain evidence="3">R3-111a-1</strain>
    </source>
</reference>
<evidence type="ECO:0000256" key="1">
    <source>
        <dbReference type="SAM" id="MobiDB-lite"/>
    </source>
</evidence>
<dbReference type="STRING" id="644352.J3PCP5"/>
<dbReference type="Proteomes" id="UP000006039">
    <property type="component" value="Unassembled WGS sequence"/>
</dbReference>
<dbReference type="OrthoDB" id="3903267at2759"/>
<dbReference type="AlphaFoldDB" id="J3PCP5"/>
<dbReference type="VEuPathDB" id="FungiDB:GGTG_11263"/>
<reference evidence="2" key="2">
    <citation type="submission" date="2010-07" db="EMBL/GenBank/DDBJ databases">
        <authorList>
            <consortium name="The Broad Institute Genome Sequencing Platform"/>
            <consortium name="Broad Institute Genome Sequencing Center for Infectious Disease"/>
            <person name="Ma L.-J."/>
            <person name="Dead R."/>
            <person name="Young S."/>
            <person name="Zeng Q."/>
            <person name="Koehrsen M."/>
            <person name="Alvarado L."/>
            <person name="Berlin A."/>
            <person name="Chapman S.B."/>
            <person name="Chen Z."/>
            <person name="Freedman E."/>
            <person name="Gellesch M."/>
            <person name="Goldberg J."/>
            <person name="Griggs A."/>
            <person name="Gujja S."/>
            <person name="Heilman E.R."/>
            <person name="Heiman D."/>
            <person name="Hepburn T."/>
            <person name="Howarth C."/>
            <person name="Jen D."/>
            <person name="Larson L."/>
            <person name="Mehta T."/>
            <person name="Neiman D."/>
            <person name="Pearson M."/>
            <person name="Roberts A."/>
            <person name="Saif S."/>
            <person name="Shea T."/>
            <person name="Shenoy N."/>
            <person name="Sisk P."/>
            <person name="Stolte C."/>
            <person name="Sykes S."/>
            <person name="Walk T."/>
            <person name="White J."/>
            <person name="Yandava C."/>
            <person name="Haas B."/>
            <person name="Nusbaum C."/>
            <person name="Birren B."/>
        </authorList>
    </citation>
    <scope>NUCLEOTIDE SEQUENCE</scope>
    <source>
        <strain evidence="2">R3-111a-1</strain>
    </source>
</reference>
<evidence type="ECO:0000313" key="3">
    <source>
        <dbReference type="EnsemblFungi" id="EJT72015"/>
    </source>
</evidence>
<proteinExistence type="predicted"/>
<feature type="compositionally biased region" description="Acidic residues" evidence="1">
    <location>
        <begin position="349"/>
        <end position="372"/>
    </location>
</feature>
<dbReference type="GeneID" id="20351721"/>
<keyword evidence="4" id="KW-1185">Reference proteome</keyword>
<feature type="region of interest" description="Disordered" evidence="1">
    <location>
        <begin position="1"/>
        <end position="132"/>
    </location>
</feature>
<dbReference type="eggNOG" id="ENOG502T15E">
    <property type="taxonomic scope" value="Eukaryota"/>
</dbReference>
<reference evidence="3" key="4">
    <citation type="journal article" date="2015" name="G3 (Bethesda)">
        <title>Genome sequences of three phytopathogenic species of the Magnaporthaceae family of fungi.</title>
        <authorList>
            <person name="Okagaki L.H."/>
            <person name="Nunes C.C."/>
            <person name="Sailsbery J."/>
            <person name="Clay B."/>
            <person name="Brown D."/>
            <person name="John T."/>
            <person name="Oh Y."/>
            <person name="Young N."/>
            <person name="Fitzgerald M."/>
            <person name="Haas B.J."/>
            <person name="Zeng Q."/>
            <person name="Young S."/>
            <person name="Adiconis X."/>
            <person name="Fan L."/>
            <person name="Levin J.Z."/>
            <person name="Mitchell T.K."/>
            <person name="Okubara P.A."/>
            <person name="Farman M.L."/>
            <person name="Kohn L.M."/>
            <person name="Birren B."/>
            <person name="Ma L.-J."/>
            <person name="Dean R.A."/>
        </authorList>
    </citation>
    <scope>NUCLEOTIDE SEQUENCE</scope>
    <source>
        <strain evidence="3">R3-111a-1</strain>
    </source>
</reference>
<dbReference type="RefSeq" id="XP_009227412.1">
    <property type="nucleotide sequence ID" value="XM_009229148.1"/>
</dbReference>
<feature type="region of interest" description="Disordered" evidence="1">
    <location>
        <begin position="276"/>
        <end position="459"/>
    </location>
</feature>